<reference evidence="11 12" key="2">
    <citation type="submission" date="2019-05" db="EMBL/GenBank/DDBJ databases">
        <authorList>
            <person name="Suflita J.M."/>
            <person name="Marks C.R."/>
        </authorList>
    </citation>
    <scope>NUCLEOTIDE SEQUENCE [LARGE SCALE GENOMIC DNA]</scope>
    <source>
        <strain evidence="11 12">ALDC</strain>
    </source>
</reference>
<name>A0A4V1ERC5_9BACT</name>
<evidence type="ECO:0000256" key="1">
    <source>
        <dbReference type="ARBA" id="ARBA00006538"/>
    </source>
</evidence>
<dbReference type="GO" id="GO:0047617">
    <property type="term" value="F:fatty acyl-CoA hydrolase activity"/>
    <property type="evidence" value="ECO:0007669"/>
    <property type="project" value="UniProtKB-EC"/>
</dbReference>
<comment type="subunit">
    <text evidence="2">Homotetramer.</text>
</comment>
<dbReference type="CDD" id="cd03444">
    <property type="entry name" value="Thioesterase_II_repeat1"/>
    <property type="match status" value="1"/>
</dbReference>
<dbReference type="PANTHER" id="PTHR11066:SF34">
    <property type="entry name" value="ACYL-COENZYME A THIOESTERASE 8"/>
    <property type="match status" value="1"/>
</dbReference>
<evidence type="ECO:0000256" key="6">
    <source>
        <dbReference type="ARBA" id="ARBA00050943"/>
    </source>
</evidence>
<dbReference type="InterPro" id="IPR003703">
    <property type="entry name" value="Acyl_CoA_thio"/>
</dbReference>
<evidence type="ECO:0000256" key="2">
    <source>
        <dbReference type="ARBA" id="ARBA00011881"/>
    </source>
</evidence>
<evidence type="ECO:0000256" key="7">
    <source>
        <dbReference type="ARBA" id="ARBA00071120"/>
    </source>
</evidence>
<keyword evidence="4" id="KW-0443">Lipid metabolism</keyword>
<gene>
    <name evidence="11" type="primary">tesB</name>
    <name evidence="11" type="ORF">FDQ92_02490</name>
</gene>
<accession>A0A4V1ERC5</accession>
<dbReference type="GO" id="GO:0009062">
    <property type="term" value="P:fatty acid catabolic process"/>
    <property type="evidence" value="ECO:0007669"/>
    <property type="project" value="TreeGrafter"/>
</dbReference>
<reference evidence="11 12" key="1">
    <citation type="submission" date="2019-05" db="EMBL/GenBank/DDBJ databases">
        <title>The Complete Genome Sequence of the n-alkane-degrading Desulfoglaeba alkanexedens ALDC reveals multiple alkylsuccinate synthase gene clusters.</title>
        <authorList>
            <person name="Callaghan A.V."/>
            <person name="Davidova I.A."/>
            <person name="Duncan K.E."/>
            <person name="Morris B."/>
            <person name="McInerney M.J."/>
        </authorList>
    </citation>
    <scope>NUCLEOTIDE SEQUENCE [LARGE SCALE GENOMIC DNA]</scope>
    <source>
        <strain evidence="11 12">ALDC</strain>
    </source>
</reference>
<dbReference type="GO" id="GO:0005829">
    <property type="term" value="C:cytosol"/>
    <property type="evidence" value="ECO:0007669"/>
    <property type="project" value="TreeGrafter"/>
</dbReference>
<evidence type="ECO:0000256" key="4">
    <source>
        <dbReference type="ARBA" id="ARBA00023098"/>
    </source>
</evidence>
<dbReference type="EMBL" id="CP040098">
    <property type="protein sequence ID" value="QCQ21161.1"/>
    <property type="molecule type" value="Genomic_DNA"/>
</dbReference>
<dbReference type="InterPro" id="IPR029069">
    <property type="entry name" value="HotDog_dom_sf"/>
</dbReference>
<evidence type="ECO:0000256" key="5">
    <source>
        <dbReference type="ARBA" id="ARBA00038894"/>
    </source>
</evidence>
<dbReference type="Gene3D" id="2.40.160.210">
    <property type="entry name" value="Acyl-CoA thioesterase, double hotdog domain"/>
    <property type="match status" value="1"/>
</dbReference>
<evidence type="ECO:0000256" key="8">
    <source>
        <dbReference type="ARBA" id="ARBA00079653"/>
    </source>
</evidence>
<dbReference type="InterPro" id="IPR025652">
    <property type="entry name" value="TesB_C"/>
</dbReference>
<dbReference type="Proteomes" id="UP000298602">
    <property type="component" value="Chromosome"/>
</dbReference>
<protein>
    <recommendedName>
        <fullName evidence="7">Acyl-CoA thioesterase 2</fullName>
        <ecNumber evidence="5">3.1.2.20</ecNumber>
    </recommendedName>
    <alternativeName>
        <fullName evidence="8">Thioesterase II</fullName>
    </alternativeName>
</protein>
<dbReference type="GO" id="GO:0006637">
    <property type="term" value="P:acyl-CoA metabolic process"/>
    <property type="evidence" value="ECO:0007669"/>
    <property type="project" value="InterPro"/>
</dbReference>
<organism evidence="11 12">
    <name type="scientific">Desulfoglaeba alkanexedens ALDC</name>
    <dbReference type="NCBI Taxonomy" id="980445"/>
    <lineage>
        <taxon>Bacteria</taxon>
        <taxon>Pseudomonadati</taxon>
        <taxon>Thermodesulfobacteriota</taxon>
        <taxon>Syntrophobacteria</taxon>
        <taxon>Syntrophobacterales</taxon>
        <taxon>Syntrophobacteraceae</taxon>
        <taxon>Desulfoglaeba</taxon>
    </lineage>
</organism>
<feature type="domain" description="Acyl-CoA thioesterase-like N-terminal HotDog" evidence="10">
    <location>
        <begin position="38"/>
        <end position="114"/>
    </location>
</feature>
<keyword evidence="3" id="KW-0378">Hydrolase</keyword>
<dbReference type="EC" id="3.1.2.20" evidence="5"/>
<dbReference type="OrthoDB" id="9781019at2"/>
<evidence type="ECO:0000256" key="3">
    <source>
        <dbReference type="ARBA" id="ARBA00022801"/>
    </source>
</evidence>
<comment type="similarity">
    <text evidence="1">Belongs to the C/M/P thioester hydrolase family.</text>
</comment>
<feature type="domain" description="Acyl-CoA thioesterase 2 C-terminal" evidence="9">
    <location>
        <begin position="160"/>
        <end position="287"/>
    </location>
</feature>
<dbReference type="NCBIfam" id="TIGR00189">
    <property type="entry name" value="tesB"/>
    <property type="match status" value="1"/>
</dbReference>
<dbReference type="InterPro" id="IPR049449">
    <property type="entry name" value="TesB_ACOT8-like_N"/>
</dbReference>
<keyword evidence="12" id="KW-1185">Reference proteome</keyword>
<sequence length="295" mass="33329">MKNHGDRDFLGELIQLLKLEKIEENLFRGQSQDLGFAALFGGQVLGQALSAASQTVPDERRVHSLHAYFMLPGDARLPIVYQVDRIRDGTSFTTRHVVAIQKGRALFSMSASFQVAEPGYDHQDRMPPDLPPPEGLESDLEMARQVSERIPPHIRDRILCPRPIEIRQVNPNNPFAPERREPRRFAWFRAKGSVPDDPALHRYLLAYASDFGLVATSLYPHGRSYWQPTMQVASLDHAMWFHRDFRINDWLLYAMESPTAAGARGLSFGRIFTRDGSLVAVVAQEGLIRDRAGLG</sequence>
<proteinExistence type="inferred from homology"/>
<dbReference type="FunFam" id="2.40.160.210:FF:000001">
    <property type="entry name" value="Acyl-CoA thioesterase II"/>
    <property type="match status" value="1"/>
</dbReference>
<dbReference type="PANTHER" id="PTHR11066">
    <property type="entry name" value="ACYL-COA THIOESTERASE"/>
    <property type="match status" value="1"/>
</dbReference>
<dbReference type="Pfam" id="PF13622">
    <property type="entry name" value="4HBT_3"/>
    <property type="match status" value="1"/>
</dbReference>
<evidence type="ECO:0000259" key="10">
    <source>
        <dbReference type="Pfam" id="PF13622"/>
    </source>
</evidence>
<dbReference type="CDD" id="cd03445">
    <property type="entry name" value="Thioesterase_II_repeat2"/>
    <property type="match status" value="1"/>
</dbReference>
<dbReference type="KEGG" id="dax:FDQ92_02490"/>
<dbReference type="AlphaFoldDB" id="A0A4V1ERC5"/>
<dbReference type="RefSeq" id="WP_137423130.1">
    <property type="nucleotide sequence ID" value="NZ_CP040098.1"/>
</dbReference>
<evidence type="ECO:0000259" key="9">
    <source>
        <dbReference type="Pfam" id="PF02551"/>
    </source>
</evidence>
<comment type="catalytic activity">
    <reaction evidence="6">
        <text>a fatty acyl-CoA + H2O = a fatty acid + CoA + H(+)</text>
        <dbReference type="Rhea" id="RHEA:16781"/>
        <dbReference type="ChEBI" id="CHEBI:15377"/>
        <dbReference type="ChEBI" id="CHEBI:15378"/>
        <dbReference type="ChEBI" id="CHEBI:28868"/>
        <dbReference type="ChEBI" id="CHEBI:57287"/>
        <dbReference type="ChEBI" id="CHEBI:77636"/>
        <dbReference type="EC" id="3.1.2.20"/>
    </reaction>
    <physiologicalReaction direction="left-to-right" evidence="6">
        <dbReference type="Rhea" id="RHEA:16782"/>
    </physiologicalReaction>
</comment>
<evidence type="ECO:0000313" key="11">
    <source>
        <dbReference type="EMBL" id="QCQ21161.1"/>
    </source>
</evidence>
<dbReference type="SUPFAM" id="SSF54637">
    <property type="entry name" value="Thioesterase/thiol ester dehydrase-isomerase"/>
    <property type="match status" value="2"/>
</dbReference>
<dbReference type="Pfam" id="PF02551">
    <property type="entry name" value="Acyl_CoA_thio"/>
    <property type="match status" value="1"/>
</dbReference>
<evidence type="ECO:0000313" key="12">
    <source>
        <dbReference type="Proteomes" id="UP000298602"/>
    </source>
</evidence>
<dbReference type="InterPro" id="IPR042171">
    <property type="entry name" value="Acyl-CoA_hotdog"/>
</dbReference>